<gene>
    <name evidence="9" type="primary">LOC113521924</name>
</gene>
<dbReference type="GO" id="GO:0005886">
    <property type="term" value="C:plasma membrane"/>
    <property type="evidence" value="ECO:0007669"/>
    <property type="project" value="TreeGrafter"/>
</dbReference>
<evidence type="ECO:0000259" key="7">
    <source>
        <dbReference type="SMART" id="SM00014"/>
    </source>
</evidence>
<dbReference type="SUPFAM" id="SSF48317">
    <property type="entry name" value="Acid phosphatase/Vanadium-dependent haloperoxidase"/>
    <property type="match status" value="1"/>
</dbReference>
<keyword evidence="4 6" id="KW-1133">Transmembrane helix</keyword>
<dbReference type="SMART" id="SM00014">
    <property type="entry name" value="acidPPc"/>
    <property type="match status" value="1"/>
</dbReference>
<dbReference type="RefSeq" id="XP_026763392.2">
    <property type="nucleotide sequence ID" value="XM_026907591.3"/>
</dbReference>
<dbReference type="KEGG" id="gmw:113521924"/>
<dbReference type="GeneID" id="113521924"/>
<sequence length="268" mass="30656">MDKVKLLWSKTNRWHRMFLLFVVTEFQLVPGGKVGFLCNDPALSHQFTGDTISWKWLLTTVIFLPLAILLVIERTYNSDKQSDRAKQQALCWYKEYLFGVLINLTVIHILKQAIGSPRPHFFDTCSPKEAQTCERGQYVYSYTCTKAAWLSQSDRSFPSGHTSLALHAAVFIAYYLQQRTRHVKVPSILAVQILCLLAALCCSVSRITDRRHHWWDVLAGAVLSLPILFYTIYSLCGNFHCPRVTSEEVPNIDNTKNNLHHPVIDNAT</sequence>
<evidence type="ECO:0000256" key="6">
    <source>
        <dbReference type="SAM" id="Phobius"/>
    </source>
</evidence>
<name>A0A6J1X2A1_GALME</name>
<evidence type="ECO:0000313" key="8">
    <source>
        <dbReference type="Proteomes" id="UP001652740"/>
    </source>
</evidence>
<dbReference type="Gene3D" id="1.20.144.10">
    <property type="entry name" value="Phosphatidic acid phosphatase type 2/haloperoxidase"/>
    <property type="match status" value="1"/>
</dbReference>
<dbReference type="GO" id="GO:0006644">
    <property type="term" value="P:phospholipid metabolic process"/>
    <property type="evidence" value="ECO:0007669"/>
    <property type="project" value="InterPro"/>
</dbReference>
<dbReference type="GO" id="GO:0046839">
    <property type="term" value="P:phospholipid dephosphorylation"/>
    <property type="evidence" value="ECO:0007669"/>
    <property type="project" value="TreeGrafter"/>
</dbReference>
<dbReference type="Pfam" id="PF01569">
    <property type="entry name" value="PAP2"/>
    <property type="match status" value="1"/>
</dbReference>
<dbReference type="PANTHER" id="PTHR10165">
    <property type="entry name" value="LIPID PHOSPHATE PHOSPHATASE"/>
    <property type="match status" value="1"/>
</dbReference>
<dbReference type="InterPro" id="IPR000326">
    <property type="entry name" value="PAP2/HPO"/>
</dbReference>
<reference evidence="9" key="1">
    <citation type="submission" date="2025-08" db="UniProtKB">
        <authorList>
            <consortium name="RefSeq"/>
        </authorList>
    </citation>
    <scope>IDENTIFICATION</scope>
    <source>
        <tissue evidence="9">Whole larvae</tissue>
    </source>
</reference>
<dbReference type="Proteomes" id="UP001652740">
    <property type="component" value="Unplaced"/>
</dbReference>
<feature type="transmembrane region" description="Helical" evidence="6">
    <location>
        <begin position="96"/>
        <end position="114"/>
    </location>
</feature>
<feature type="transmembrane region" description="Helical" evidence="6">
    <location>
        <begin position="55"/>
        <end position="76"/>
    </location>
</feature>
<evidence type="ECO:0000256" key="3">
    <source>
        <dbReference type="ARBA" id="ARBA00022692"/>
    </source>
</evidence>
<dbReference type="AlphaFoldDB" id="A0A6J1X2A1"/>
<evidence type="ECO:0000256" key="4">
    <source>
        <dbReference type="ARBA" id="ARBA00022989"/>
    </source>
</evidence>
<evidence type="ECO:0000256" key="1">
    <source>
        <dbReference type="ARBA" id="ARBA00004141"/>
    </source>
</evidence>
<feature type="domain" description="Phosphatidic acid phosphatase type 2/haloperoxidase" evidence="7">
    <location>
        <begin position="93"/>
        <end position="232"/>
    </location>
</feature>
<feature type="transmembrane region" description="Helical" evidence="6">
    <location>
        <begin position="214"/>
        <end position="233"/>
    </location>
</feature>
<evidence type="ECO:0000256" key="2">
    <source>
        <dbReference type="ARBA" id="ARBA00008816"/>
    </source>
</evidence>
<dbReference type="GO" id="GO:0008195">
    <property type="term" value="F:phosphatidate phosphatase activity"/>
    <property type="evidence" value="ECO:0007669"/>
    <property type="project" value="TreeGrafter"/>
</dbReference>
<evidence type="ECO:0000256" key="5">
    <source>
        <dbReference type="ARBA" id="ARBA00023136"/>
    </source>
</evidence>
<keyword evidence="3 6" id="KW-0812">Transmembrane</keyword>
<dbReference type="InterPro" id="IPR036938">
    <property type="entry name" value="PAP2/HPO_sf"/>
</dbReference>
<keyword evidence="8" id="KW-1185">Reference proteome</keyword>
<accession>A0A6J1X2A1</accession>
<dbReference type="InParanoid" id="A0A6J1X2A1"/>
<feature type="transmembrane region" description="Helical" evidence="6">
    <location>
        <begin position="159"/>
        <end position="176"/>
    </location>
</feature>
<dbReference type="InterPro" id="IPR043216">
    <property type="entry name" value="PAP-like"/>
</dbReference>
<comment type="similarity">
    <text evidence="2">Belongs to the PA-phosphatase related phosphoesterase family.</text>
</comment>
<dbReference type="PANTHER" id="PTHR10165:SF103">
    <property type="entry name" value="PHOSPHOLIPID PHOSPHATASE HOMOLOG 1.2 HOMOLOG"/>
    <property type="match status" value="1"/>
</dbReference>
<feature type="transmembrane region" description="Helical" evidence="6">
    <location>
        <begin position="188"/>
        <end position="208"/>
    </location>
</feature>
<proteinExistence type="inferred from homology"/>
<organism evidence="8 9">
    <name type="scientific">Galleria mellonella</name>
    <name type="common">Greater wax moth</name>
    <dbReference type="NCBI Taxonomy" id="7137"/>
    <lineage>
        <taxon>Eukaryota</taxon>
        <taxon>Metazoa</taxon>
        <taxon>Ecdysozoa</taxon>
        <taxon>Arthropoda</taxon>
        <taxon>Hexapoda</taxon>
        <taxon>Insecta</taxon>
        <taxon>Pterygota</taxon>
        <taxon>Neoptera</taxon>
        <taxon>Endopterygota</taxon>
        <taxon>Lepidoptera</taxon>
        <taxon>Glossata</taxon>
        <taxon>Ditrysia</taxon>
        <taxon>Pyraloidea</taxon>
        <taxon>Pyralidae</taxon>
        <taxon>Galleriinae</taxon>
        <taxon>Galleria</taxon>
    </lineage>
</organism>
<evidence type="ECO:0000313" key="9">
    <source>
        <dbReference type="RefSeq" id="XP_026763392.2"/>
    </source>
</evidence>
<dbReference type="GO" id="GO:0007165">
    <property type="term" value="P:signal transduction"/>
    <property type="evidence" value="ECO:0007669"/>
    <property type="project" value="TreeGrafter"/>
</dbReference>
<comment type="subcellular location">
    <subcellularLocation>
        <location evidence="1">Membrane</location>
        <topology evidence="1">Multi-pass membrane protein</topology>
    </subcellularLocation>
</comment>
<protein>
    <submittedName>
        <fullName evidence="9">Phosphatidate phosphatase</fullName>
    </submittedName>
</protein>
<keyword evidence="5 6" id="KW-0472">Membrane</keyword>